<gene>
    <name evidence="4" type="ORF">FHW18_002512</name>
</gene>
<dbReference type="GO" id="GO:0016491">
    <property type="term" value="F:oxidoreductase activity"/>
    <property type="evidence" value="ECO:0007669"/>
    <property type="project" value="InterPro"/>
</dbReference>
<dbReference type="EMBL" id="JACBYR010000001">
    <property type="protein sequence ID" value="NYE83241.1"/>
    <property type="molecule type" value="Genomic_DNA"/>
</dbReference>
<dbReference type="InterPro" id="IPR008927">
    <property type="entry name" value="6-PGluconate_DH-like_C_sf"/>
</dbReference>
<dbReference type="GO" id="GO:0050661">
    <property type="term" value="F:NADP binding"/>
    <property type="evidence" value="ECO:0007669"/>
    <property type="project" value="InterPro"/>
</dbReference>
<dbReference type="RefSeq" id="WP_179586744.1">
    <property type="nucleotide sequence ID" value="NZ_JACBYR010000001.1"/>
</dbReference>
<dbReference type="SUPFAM" id="SSF48179">
    <property type="entry name" value="6-phosphogluconate dehydrogenase C-terminal domain-like"/>
    <property type="match status" value="2"/>
</dbReference>
<evidence type="ECO:0000313" key="4">
    <source>
        <dbReference type="EMBL" id="NYE83241.1"/>
    </source>
</evidence>
<keyword evidence="5" id="KW-1185">Reference proteome</keyword>
<feature type="domain" description="3-hydroxyisobutyrate dehydrogenase-like NAD-binding" evidence="3">
    <location>
        <begin position="477"/>
        <end position="598"/>
    </location>
</feature>
<accession>A0A7Y9IUE8</accession>
<organism evidence="4 5">
    <name type="scientific">Pigmentiphaga litoralis</name>
    <dbReference type="NCBI Taxonomy" id="516702"/>
    <lineage>
        <taxon>Bacteria</taxon>
        <taxon>Pseudomonadati</taxon>
        <taxon>Pseudomonadota</taxon>
        <taxon>Betaproteobacteria</taxon>
        <taxon>Burkholderiales</taxon>
        <taxon>Alcaligenaceae</taxon>
        <taxon>Pigmentiphaga</taxon>
    </lineage>
</organism>
<dbReference type="GO" id="GO:0016054">
    <property type="term" value="P:organic acid catabolic process"/>
    <property type="evidence" value="ECO:0007669"/>
    <property type="project" value="UniProtKB-ARBA"/>
</dbReference>
<dbReference type="PANTHER" id="PTHR43060:SF15">
    <property type="entry name" value="3-HYDROXYISOBUTYRATE DEHYDROGENASE-LIKE 1, MITOCHONDRIAL-RELATED"/>
    <property type="match status" value="1"/>
</dbReference>
<feature type="domain" description="6-phosphogluconate dehydrogenase NADP-binding" evidence="2">
    <location>
        <begin position="399"/>
        <end position="470"/>
    </location>
</feature>
<dbReference type="InterPro" id="IPR029154">
    <property type="entry name" value="HIBADH-like_NADP-bd"/>
</dbReference>
<dbReference type="InterPro" id="IPR006115">
    <property type="entry name" value="6PGDH_NADP-bd"/>
</dbReference>
<dbReference type="InterPro" id="IPR013328">
    <property type="entry name" value="6PGD_dom2"/>
</dbReference>
<dbReference type="Proteomes" id="UP000542125">
    <property type="component" value="Unassembled WGS sequence"/>
</dbReference>
<dbReference type="Gene3D" id="3.40.50.720">
    <property type="entry name" value="NAD(P)-binding Rossmann-like Domain"/>
    <property type="match status" value="2"/>
</dbReference>
<dbReference type="GO" id="GO:0051287">
    <property type="term" value="F:NAD binding"/>
    <property type="evidence" value="ECO:0007669"/>
    <property type="project" value="InterPro"/>
</dbReference>
<comment type="caution">
    <text evidence="4">The sequence shown here is derived from an EMBL/GenBank/DDBJ whole genome shotgun (WGS) entry which is preliminary data.</text>
</comment>
<sequence>MTVANDTTGPVGQPIGFIGLGAMGGPMVGHLLRSGVSVVVHDLNLVAVRTAEQAGAQVGRHAQDVAARTGLVFVCLPSLGALRAVLLGDEGIARCGRDCTVVDLSTTGPAFAREMRAELEPLRIAYIDAPITGNVTTAGNGKLGVMCSGAADAFARAEPVMRVMAETTVLYLGDGSGRAQTLKLLNNLVSATGMAVTSEAFVIAAKAGVRPGALLQVLNAGEASTNASRNKFATSVLPRRFNYGARMAITAKDISFAVAEAERLDVPVWIARPAQQLWRFAASQGGADRDGSSLITYLEPWAGVEVKDEAMADARLFASASTAATPPPACQVWCEPDRADALRNRLAGIGWDVAIVNEVQHPGNRTNPDARCLIRCIPPETNRADLLDALADPMLIASHPIILNTCWMSPLDAEQCAAQARDRGCAWLDAPLSGRLRDLEDGSGSVIVSSARNDAFCAQSLLQALGRDVYLVSSTPGDAQRVRYLEEAVSATLLAVACESYVIGARAGLAADMIPRILGIETGRTLASGTLFPQQVLTRRFDHGRSLGASLRALQCVSEECTEHGISAWVLDSARLLYGIAVAEFGADADVTHLVRLYEQWTGVEVRPGANLETST</sequence>
<dbReference type="Pfam" id="PF14833">
    <property type="entry name" value="NAD_binding_11"/>
    <property type="match status" value="2"/>
</dbReference>
<evidence type="ECO:0000313" key="5">
    <source>
        <dbReference type="Proteomes" id="UP000542125"/>
    </source>
</evidence>
<dbReference type="SUPFAM" id="SSF51735">
    <property type="entry name" value="NAD(P)-binding Rossmann-fold domains"/>
    <property type="match status" value="2"/>
</dbReference>
<dbReference type="PANTHER" id="PTHR43060">
    <property type="entry name" value="3-HYDROXYISOBUTYRATE DEHYDROGENASE-LIKE 1, MITOCHONDRIAL-RELATED"/>
    <property type="match status" value="1"/>
</dbReference>
<proteinExistence type="inferred from homology"/>
<dbReference type="InterPro" id="IPR036291">
    <property type="entry name" value="NAD(P)-bd_dom_sf"/>
</dbReference>
<protein>
    <submittedName>
        <fullName evidence="4">3-hydroxyisobutyrate dehydrogenase-like beta-hydroxyacid dehydrogenase</fullName>
    </submittedName>
</protein>
<dbReference type="Pfam" id="PF03446">
    <property type="entry name" value="NAD_binding_2"/>
    <property type="match status" value="2"/>
</dbReference>
<dbReference type="PROSITE" id="PS00895">
    <property type="entry name" value="3_HYDROXYISOBUT_DH"/>
    <property type="match status" value="1"/>
</dbReference>
<name>A0A7Y9IUE8_9BURK</name>
<feature type="domain" description="6-phosphogluconate dehydrogenase NADP-binding" evidence="2">
    <location>
        <begin position="15"/>
        <end position="173"/>
    </location>
</feature>
<dbReference type="AlphaFoldDB" id="A0A7Y9IUE8"/>
<feature type="domain" description="3-hydroxyisobutyrate dehydrogenase-like NAD-binding" evidence="3">
    <location>
        <begin position="177"/>
        <end position="297"/>
    </location>
</feature>
<reference evidence="4 5" key="1">
    <citation type="submission" date="2020-07" db="EMBL/GenBank/DDBJ databases">
        <title>Genomic Encyclopedia of Type Strains, Phase IV (KMG-V): Genome sequencing to study the core and pangenomes of soil and plant-associated prokaryotes.</title>
        <authorList>
            <person name="Whitman W."/>
        </authorList>
    </citation>
    <scope>NUCLEOTIDE SEQUENCE [LARGE SCALE GENOMIC DNA]</scope>
    <source>
        <strain evidence="4 5">SAS40</strain>
    </source>
</reference>
<evidence type="ECO:0000256" key="1">
    <source>
        <dbReference type="ARBA" id="ARBA00009080"/>
    </source>
</evidence>
<dbReference type="Gene3D" id="1.10.1040.10">
    <property type="entry name" value="N-(1-d-carboxylethyl)-l-norvaline Dehydrogenase, domain 2"/>
    <property type="match status" value="2"/>
</dbReference>
<dbReference type="InterPro" id="IPR002204">
    <property type="entry name" value="3-OH-isobutyrate_DH-rel_CS"/>
</dbReference>
<comment type="similarity">
    <text evidence="1">Belongs to the HIBADH-related family.</text>
</comment>
<evidence type="ECO:0000259" key="2">
    <source>
        <dbReference type="Pfam" id="PF03446"/>
    </source>
</evidence>
<evidence type="ECO:0000259" key="3">
    <source>
        <dbReference type="Pfam" id="PF14833"/>
    </source>
</evidence>